<keyword evidence="4" id="KW-0472">Membrane</keyword>
<comment type="similarity">
    <text evidence="2">Belongs to the SusD family.</text>
</comment>
<dbReference type="InterPro" id="IPR033985">
    <property type="entry name" value="SusD-like_N"/>
</dbReference>
<evidence type="ECO:0000256" key="2">
    <source>
        <dbReference type="ARBA" id="ARBA00006275"/>
    </source>
</evidence>
<dbReference type="Pfam" id="PF07980">
    <property type="entry name" value="SusD_RagB"/>
    <property type="match status" value="1"/>
</dbReference>
<feature type="domain" description="SusD-like N-terminal" evidence="7">
    <location>
        <begin position="95"/>
        <end position="247"/>
    </location>
</feature>
<proteinExistence type="inferred from homology"/>
<dbReference type="SUPFAM" id="SSF48452">
    <property type="entry name" value="TPR-like"/>
    <property type="match status" value="1"/>
</dbReference>
<evidence type="ECO:0000256" key="5">
    <source>
        <dbReference type="ARBA" id="ARBA00023237"/>
    </source>
</evidence>
<organism evidence="8 9">
    <name type="scientific">Chitinophaga costaii</name>
    <dbReference type="NCBI Taxonomy" id="1335309"/>
    <lineage>
        <taxon>Bacteria</taxon>
        <taxon>Pseudomonadati</taxon>
        <taxon>Bacteroidota</taxon>
        <taxon>Chitinophagia</taxon>
        <taxon>Chitinophagales</taxon>
        <taxon>Chitinophagaceae</taxon>
        <taxon>Chitinophaga</taxon>
    </lineage>
</organism>
<gene>
    <name evidence="8" type="ORF">GA0116948_10865</name>
</gene>
<evidence type="ECO:0000259" key="6">
    <source>
        <dbReference type="Pfam" id="PF07980"/>
    </source>
</evidence>
<dbReference type="Pfam" id="PF14322">
    <property type="entry name" value="SusD-like_3"/>
    <property type="match status" value="1"/>
</dbReference>
<keyword evidence="5" id="KW-0998">Cell outer membrane</keyword>
<dbReference type="Gene3D" id="1.25.40.390">
    <property type="match status" value="1"/>
</dbReference>
<evidence type="ECO:0000256" key="3">
    <source>
        <dbReference type="ARBA" id="ARBA00022729"/>
    </source>
</evidence>
<dbReference type="STRING" id="1335309.GA0116948_10865"/>
<dbReference type="RefSeq" id="WP_089712655.1">
    <property type="nucleotide sequence ID" value="NZ_FMAR01000008.1"/>
</dbReference>
<reference evidence="8 9" key="1">
    <citation type="submission" date="2016-08" db="EMBL/GenBank/DDBJ databases">
        <authorList>
            <person name="Seilhamer J.J."/>
        </authorList>
    </citation>
    <scope>NUCLEOTIDE SEQUENCE [LARGE SCALE GENOMIC DNA]</scope>
    <source>
        <strain evidence="8 9">A37T2</strain>
    </source>
</reference>
<evidence type="ECO:0000313" key="9">
    <source>
        <dbReference type="Proteomes" id="UP000242818"/>
    </source>
</evidence>
<accession>A0A1C4EF79</accession>
<protein>
    <submittedName>
        <fullName evidence="8">SusD family protein</fullName>
    </submittedName>
</protein>
<dbReference type="OrthoDB" id="1094477at2"/>
<dbReference type="InterPro" id="IPR011990">
    <property type="entry name" value="TPR-like_helical_dom_sf"/>
</dbReference>
<dbReference type="CDD" id="cd08977">
    <property type="entry name" value="SusD"/>
    <property type="match status" value="1"/>
</dbReference>
<dbReference type="Proteomes" id="UP000242818">
    <property type="component" value="Unassembled WGS sequence"/>
</dbReference>
<evidence type="ECO:0000256" key="4">
    <source>
        <dbReference type="ARBA" id="ARBA00023136"/>
    </source>
</evidence>
<sequence>MRTCYLTYIIYLLTASLLLAGCKKKYLDKPPDNQRTPKTVADYSAILNGEGWNRDIYTQGSGVSLYFLDMLTPDIAENIDTVHSDLVDGRGPYSAFYTWQNYYDAQYDERHSPSSTLNDTWLGLYRIITACNVITDAGQQIQGNAADRQFLLGDACFNRALAYYFLVNIFGHPYDPANPDDPMGIPIKTTSTIENVNIPRSTVGACYDQILTDLLTATQCLSEAGKTSTVFHYSPAAVYLLYSRIYLYMHNWEQAVAYADKCLAIHPVLYDISNKNFLSGNYYTSPFFTPQNPEIIYTYYYDLSASEVSIFGEGESFGFQVAPALLQQYATGDQRPPLFFYKNYYDQVSYVAYTFLAGGTYYNYSFRSAEAYLNRAEANAHLGETGKALEDINLLQRNRVKNVTPLSITDPQALLQAIALQRRKELAFQLHSWFDLRRTDQPAITHYFTPVINDTLQARQQFILQKNDPGYTLEIPAAALQANPALKPLGLTTRLPQ</sequence>
<evidence type="ECO:0000256" key="1">
    <source>
        <dbReference type="ARBA" id="ARBA00004442"/>
    </source>
</evidence>
<dbReference type="AlphaFoldDB" id="A0A1C4EF79"/>
<dbReference type="PROSITE" id="PS51257">
    <property type="entry name" value="PROKAR_LIPOPROTEIN"/>
    <property type="match status" value="1"/>
</dbReference>
<dbReference type="GO" id="GO:0009279">
    <property type="term" value="C:cell outer membrane"/>
    <property type="evidence" value="ECO:0007669"/>
    <property type="project" value="UniProtKB-SubCell"/>
</dbReference>
<evidence type="ECO:0000313" key="8">
    <source>
        <dbReference type="EMBL" id="SCC42234.1"/>
    </source>
</evidence>
<dbReference type="EMBL" id="FMAR01000008">
    <property type="protein sequence ID" value="SCC42234.1"/>
    <property type="molecule type" value="Genomic_DNA"/>
</dbReference>
<keyword evidence="9" id="KW-1185">Reference proteome</keyword>
<dbReference type="InterPro" id="IPR012944">
    <property type="entry name" value="SusD_RagB_dom"/>
</dbReference>
<evidence type="ECO:0000259" key="7">
    <source>
        <dbReference type="Pfam" id="PF14322"/>
    </source>
</evidence>
<feature type="domain" description="RagB/SusD" evidence="6">
    <location>
        <begin position="358"/>
        <end position="486"/>
    </location>
</feature>
<comment type="subcellular location">
    <subcellularLocation>
        <location evidence="1">Cell outer membrane</location>
    </subcellularLocation>
</comment>
<name>A0A1C4EF79_9BACT</name>
<keyword evidence="3" id="KW-0732">Signal</keyword>